<comment type="similarity">
    <text evidence="1 13">Belongs to the class-II aminoacyl-tRNA synthetase family.</text>
</comment>
<feature type="binding site" evidence="13">
    <location>
        <position position="342"/>
    </location>
    <ligand>
        <name>Zn(2+)</name>
        <dbReference type="ChEBI" id="CHEBI:29105"/>
        <note>catalytic</note>
    </ligand>
</feature>
<comment type="cofactor">
    <cofactor evidence="13">
        <name>Zn(2+)</name>
        <dbReference type="ChEBI" id="CHEBI:29105"/>
    </cofactor>
    <text evidence="13">Binds 1 zinc ion per subunit.</text>
</comment>
<evidence type="ECO:0000259" key="14">
    <source>
        <dbReference type="PROSITE" id="PS50862"/>
    </source>
</evidence>
<gene>
    <name evidence="13" type="primary">thrS</name>
    <name evidence="15" type="ORF">COU98_02235</name>
</gene>
<dbReference type="FunFam" id="3.30.980.10:FF:000005">
    <property type="entry name" value="Threonyl-tRNA synthetase, mitochondrial"/>
    <property type="match status" value="1"/>
</dbReference>
<dbReference type="InterPro" id="IPR012947">
    <property type="entry name" value="tRNA_SAD"/>
</dbReference>
<dbReference type="Proteomes" id="UP000236946">
    <property type="component" value="Unassembled WGS sequence"/>
</dbReference>
<keyword evidence="9 13" id="KW-0694">RNA-binding</keyword>
<dbReference type="SUPFAM" id="SSF55186">
    <property type="entry name" value="ThrRS/AlaRS common domain"/>
    <property type="match status" value="1"/>
</dbReference>
<evidence type="ECO:0000256" key="3">
    <source>
        <dbReference type="ARBA" id="ARBA00022555"/>
    </source>
</evidence>
<feature type="binding site" evidence="13">
    <location>
        <position position="290"/>
    </location>
    <ligand>
        <name>Zn(2+)</name>
        <dbReference type="ChEBI" id="CHEBI:29105"/>
        <note>catalytic</note>
    </ligand>
</feature>
<evidence type="ECO:0000256" key="8">
    <source>
        <dbReference type="ARBA" id="ARBA00022840"/>
    </source>
</evidence>
<dbReference type="Pfam" id="PF03129">
    <property type="entry name" value="HGTP_anticodon"/>
    <property type="match status" value="1"/>
</dbReference>
<evidence type="ECO:0000256" key="12">
    <source>
        <dbReference type="ARBA" id="ARBA00049515"/>
    </source>
</evidence>
<dbReference type="InterPro" id="IPR004154">
    <property type="entry name" value="Anticodon-bd"/>
</dbReference>
<dbReference type="PRINTS" id="PR01047">
    <property type="entry name" value="TRNASYNTHTHR"/>
</dbReference>
<dbReference type="SUPFAM" id="SSF55681">
    <property type="entry name" value="Class II aaRS and biotin synthetases"/>
    <property type="match status" value="1"/>
</dbReference>
<keyword evidence="5 13" id="KW-0479">Metal-binding</keyword>
<dbReference type="InterPro" id="IPR006195">
    <property type="entry name" value="aa-tRNA-synth_II"/>
</dbReference>
<comment type="subcellular location">
    <subcellularLocation>
        <location evidence="13">Cytoplasm</location>
    </subcellularLocation>
</comment>
<dbReference type="CDD" id="cd00771">
    <property type="entry name" value="ThrRS_core"/>
    <property type="match status" value="1"/>
</dbReference>
<dbReference type="Gene3D" id="3.30.930.10">
    <property type="entry name" value="Bira Bifunctional Protein, Domain 2"/>
    <property type="match status" value="1"/>
</dbReference>
<evidence type="ECO:0000256" key="7">
    <source>
        <dbReference type="ARBA" id="ARBA00022833"/>
    </source>
</evidence>
<sequence length="600" mass="69001">MAKNLETIRHSLSHILAYAVQELYPGTKFGIGPAIENGFYYDFELPKEISEKDLPEIERKLKDLIKQNIVFKKKNITKAEAKKLFKDQPYKLELISDLGEAGPPHNSKKEAGPPQISIYESGSFIDLCKGPHVKSTKEIPQEAFKLTRIAGAYWKGDENKPMLTRIYGIAFSTKKELEKYLKVQIEAEKRDHRKLNEKLNLYCISEELGQGLITLLPNGAIIAEELEKWAKETEKKWGYIRVFTPHIASEKIFKRTGHVPYYLESMYPPMRMKEKGTGETDVYYLKPMNCAGHHLVFKSKPRSYRDLPLRIAEYGAVYRYEQSGELYGMMRVRGPIHQNDAHIFCTEEQAEEEFQKVMDLHQYYYRVLGLNKKDYFLSFAVRDPKNKGKYIGGDEAWEKAERIALRYIKKTKIPYEIEMGGAAFYGPKIDFNIKTVTGKVFSASTNQLDFFLPKAFGLTYRDKDGKEKTPVCIHRAPLGAHVRFIAFLTEHFAGAFPLWLSPIQISIIPVGSRHEKYAKEIGAKLDSLGFRCEVKTENETVSKKIREGEMQKIPYILVVGDKEVKAKSVSVRERKKGDTGMVRLTKFIERVKIELESKKS</sequence>
<comment type="caution">
    <text evidence="15">The sequence shown here is derived from an EMBL/GenBank/DDBJ whole genome shotgun (WGS) entry which is preliminary data.</text>
</comment>
<dbReference type="GO" id="GO:0006435">
    <property type="term" value="P:threonyl-tRNA aminoacylation"/>
    <property type="evidence" value="ECO:0007669"/>
    <property type="project" value="UniProtKB-UniRule"/>
</dbReference>
<dbReference type="InterPro" id="IPR002314">
    <property type="entry name" value="aa-tRNA-synt_IIb"/>
</dbReference>
<evidence type="ECO:0000256" key="11">
    <source>
        <dbReference type="ARBA" id="ARBA00023146"/>
    </source>
</evidence>
<dbReference type="CDD" id="cd00860">
    <property type="entry name" value="ThrRS_anticodon"/>
    <property type="match status" value="1"/>
</dbReference>
<dbReference type="GO" id="GO:0000049">
    <property type="term" value="F:tRNA binding"/>
    <property type="evidence" value="ECO:0007669"/>
    <property type="project" value="UniProtKB-KW"/>
</dbReference>
<dbReference type="InterPro" id="IPR036621">
    <property type="entry name" value="Anticodon-bd_dom_sf"/>
</dbReference>
<evidence type="ECO:0000256" key="13">
    <source>
        <dbReference type="HAMAP-Rule" id="MF_00184"/>
    </source>
</evidence>
<keyword evidence="2 13" id="KW-0963">Cytoplasm</keyword>
<dbReference type="Pfam" id="PF07973">
    <property type="entry name" value="tRNA_SAD"/>
    <property type="match status" value="1"/>
</dbReference>
<name>A0A2H9T0Y1_9BACT</name>
<dbReference type="Pfam" id="PF00587">
    <property type="entry name" value="tRNA-synt_2b"/>
    <property type="match status" value="1"/>
</dbReference>
<dbReference type="GO" id="GO:0004829">
    <property type="term" value="F:threonine-tRNA ligase activity"/>
    <property type="evidence" value="ECO:0007669"/>
    <property type="project" value="UniProtKB-UniRule"/>
</dbReference>
<dbReference type="PANTHER" id="PTHR11451">
    <property type="entry name" value="THREONINE-TRNA LIGASE"/>
    <property type="match status" value="1"/>
</dbReference>
<organism evidence="15 16">
    <name type="scientific">Candidatus Staskawiczbacteria bacterium CG10_big_fil_rev_8_21_14_0_10_38_10</name>
    <dbReference type="NCBI Taxonomy" id="1974891"/>
    <lineage>
        <taxon>Bacteria</taxon>
        <taxon>Candidatus Staskawicziibacteriota</taxon>
    </lineage>
</organism>
<dbReference type="NCBIfam" id="TIGR00418">
    <property type="entry name" value="thrS"/>
    <property type="match status" value="1"/>
</dbReference>
<evidence type="ECO:0000256" key="9">
    <source>
        <dbReference type="ARBA" id="ARBA00022884"/>
    </source>
</evidence>
<dbReference type="InterPro" id="IPR033728">
    <property type="entry name" value="ThrRS_core"/>
</dbReference>
<evidence type="ECO:0000256" key="4">
    <source>
        <dbReference type="ARBA" id="ARBA00022598"/>
    </source>
</evidence>
<dbReference type="AlphaFoldDB" id="A0A2H9T0Y1"/>
<evidence type="ECO:0000256" key="5">
    <source>
        <dbReference type="ARBA" id="ARBA00022723"/>
    </source>
</evidence>
<reference evidence="16" key="1">
    <citation type="submission" date="2017-09" db="EMBL/GenBank/DDBJ databases">
        <title>Depth-based differentiation of microbial function through sediment-hosted aquifers and enrichment of novel symbionts in the deep terrestrial subsurface.</title>
        <authorList>
            <person name="Probst A.J."/>
            <person name="Ladd B."/>
            <person name="Jarett J.K."/>
            <person name="Geller-Mcgrath D.E."/>
            <person name="Sieber C.M.K."/>
            <person name="Emerson J.B."/>
            <person name="Anantharaman K."/>
            <person name="Thomas B.C."/>
            <person name="Malmstrom R."/>
            <person name="Stieglmeier M."/>
            <person name="Klingl A."/>
            <person name="Woyke T."/>
            <person name="Ryan C.M."/>
            <person name="Banfield J.F."/>
        </authorList>
    </citation>
    <scope>NUCLEOTIDE SEQUENCE [LARGE SCALE GENOMIC DNA]</scope>
</reference>
<feature type="domain" description="Aminoacyl-transfer RNA synthetases class-II family profile" evidence="14">
    <location>
        <begin position="191"/>
        <end position="497"/>
    </location>
</feature>
<dbReference type="InterPro" id="IPR047246">
    <property type="entry name" value="ThrRS_anticodon"/>
</dbReference>
<keyword evidence="10 13" id="KW-0648">Protein biosynthesis</keyword>
<evidence type="ECO:0000256" key="6">
    <source>
        <dbReference type="ARBA" id="ARBA00022741"/>
    </source>
</evidence>
<comment type="subunit">
    <text evidence="13">Homodimer.</text>
</comment>
<proteinExistence type="inferred from homology"/>
<dbReference type="FunFam" id="3.30.930.10:FF:000002">
    <property type="entry name" value="Threonine--tRNA ligase"/>
    <property type="match status" value="1"/>
</dbReference>
<evidence type="ECO:0000256" key="10">
    <source>
        <dbReference type="ARBA" id="ARBA00022917"/>
    </source>
</evidence>
<dbReference type="SMART" id="SM00863">
    <property type="entry name" value="tRNA_SAD"/>
    <property type="match status" value="1"/>
</dbReference>
<keyword evidence="7 13" id="KW-0862">Zinc</keyword>
<feature type="binding site" evidence="13">
    <location>
        <position position="474"/>
    </location>
    <ligand>
        <name>Zn(2+)</name>
        <dbReference type="ChEBI" id="CHEBI:29105"/>
        <note>catalytic</note>
    </ligand>
</feature>
<keyword evidence="3 13" id="KW-0820">tRNA-binding</keyword>
<dbReference type="GO" id="GO:0005524">
    <property type="term" value="F:ATP binding"/>
    <property type="evidence" value="ECO:0007669"/>
    <property type="project" value="UniProtKB-UniRule"/>
</dbReference>
<dbReference type="SUPFAM" id="SSF52954">
    <property type="entry name" value="Class II aaRS ABD-related"/>
    <property type="match status" value="1"/>
</dbReference>
<keyword evidence="4 13" id="KW-0436">Ligase</keyword>
<keyword evidence="6 13" id="KW-0547">Nucleotide-binding</keyword>
<dbReference type="Gene3D" id="3.30.980.10">
    <property type="entry name" value="Threonyl-trna Synthetase, Chain A, domain 2"/>
    <property type="match status" value="1"/>
</dbReference>
<protein>
    <recommendedName>
        <fullName evidence="13">Threonine--tRNA ligase</fullName>
        <ecNumber evidence="13">6.1.1.3</ecNumber>
    </recommendedName>
    <alternativeName>
        <fullName evidence="13">Threonyl-tRNA synthetase</fullName>
        <shortName evidence="13">ThrRS</shortName>
    </alternativeName>
</protein>
<comment type="catalytic activity">
    <reaction evidence="12 13">
        <text>tRNA(Thr) + L-threonine + ATP = L-threonyl-tRNA(Thr) + AMP + diphosphate + H(+)</text>
        <dbReference type="Rhea" id="RHEA:24624"/>
        <dbReference type="Rhea" id="RHEA-COMP:9670"/>
        <dbReference type="Rhea" id="RHEA-COMP:9704"/>
        <dbReference type="ChEBI" id="CHEBI:15378"/>
        <dbReference type="ChEBI" id="CHEBI:30616"/>
        <dbReference type="ChEBI" id="CHEBI:33019"/>
        <dbReference type="ChEBI" id="CHEBI:57926"/>
        <dbReference type="ChEBI" id="CHEBI:78442"/>
        <dbReference type="ChEBI" id="CHEBI:78534"/>
        <dbReference type="ChEBI" id="CHEBI:456215"/>
        <dbReference type="EC" id="6.1.1.3"/>
    </reaction>
</comment>
<dbReference type="InterPro" id="IPR045864">
    <property type="entry name" value="aa-tRNA-synth_II/BPL/LPL"/>
</dbReference>
<accession>A0A2H9T0Y1</accession>
<keyword evidence="11 13" id="KW-0030">Aminoacyl-tRNA synthetase</keyword>
<dbReference type="FunFam" id="3.40.50.800:FF:000001">
    <property type="entry name" value="Threonine--tRNA ligase"/>
    <property type="match status" value="1"/>
</dbReference>
<evidence type="ECO:0000256" key="1">
    <source>
        <dbReference type="ARBA" id="ARBA00008226"/>
    </source>
</evidence>
<dbReference type="Gene3D" id="3.40.50.800">
    <property type="entry name" value="Anticodon-binding domain"/>
    <property type="match status" value="1"/>
</dbReference>
<dbReference type="PROSITE" id="PS50862">
    <property type="entry name" value="AA_TRNA_LIGASE_II"/>
    <property type="match status" value="1"/>
</dbReference>
<comment type="caution">
    <text evidence="13">Lacks conserved residue(s) required for the propagation of feature annotation.</text>
</comment>
<evidence type="ECO:0000313" key="16">
    <source>
        <dbReference type="Proteomes" id="UP000236946"/>
    </source>
</evidence>
<dbReference type="GO" id="GO:0046872">
    <property type="term" value="F:metal ion binding"/>
    <property type="evidence" value="ECO:0007669"/>
    <property type="project" value="UniProtKB-KW"/>
</dbReference>
<dbReference type="PANTHER" id="PTHR11451:SF44">
    <property type="entry name" value="THREONINE--TRNA LIGASE, CHLOROPLASTIC_MITOCHONDRIAL 2"/>
    <property type="match status" value="1"/>
</dbReference>
<evidence type="ECO:0000256" key="2">
    <source>
        <dbReference type="ARBA" id="ARBA00022490"/>
    </source>
</evidence>
<dbReference type="GO" id="GO:0005737">
    <property type="term" value="C:cytoplasm"/>
    <property type="evidence" value="ECO:0007669"/>
    <property type="project" value="UniProtKB-SubCell"/>
</dbReference>
<dbReference type="HAMAP" id="MF_00184">
    <property type="entry name" value="Thr_tRNA_synth"/>
    <property type="match status" value="1"/>
</dbReference>
<keyword evidence="8 13" id="KW-0067">ATP-binding</keyword>
<evidence type="ECO:0000313" key="15">
    <source>
        <dbReference type="EMBL" id="PJE69391.1"/>
    </source>
</evidence>
<dbReference type="InterPro" id="IPR002320">
    <property type="entry name" value="Thr-tRNA-ligase_IIa"/>
</dbReference>
<dbReference type="Gene3D" id="3.30.54.20">
    <property type="match status" value="1"/>
</dbReference>
<dbReference type="EMBL" id="PFEN01000044">
    <property type="protein sequence ID" value="PJE69391.1"/>
    <property type="molecule type" value="Genomic_DNA"/>
</dbReference>
<dbReference type="EC" id="6.1.1.3" evidence="13"/>
<dbReference type="InterPro" id="IPR018163">
    <property type="entry name" value="Thr/Ala-tRNA-synth_IIc_edit"/>
</dbReference>